<accession>A0A6G9YNR8</accession>
<keyword evidence="7" id="KW-0479">Metal-binding</keyword>
<evidence type="ECO:0000256" key="2">
    <source>
        <dbReference type="ARBA" id="ARBA00005046"/>
    </source>
</evidence>
<dbReference type="InterPro" id="IPR036688">
    <property type="entry name" value="MoeA_C_domain_IV_sf"/>
</dbReference>
<name>A0A6G9YNR8_9NOCA</name>
<protein>
    <recommendedName>
        <fullName evidence="7">Molybdopterin molybdenumtransferase</fullName>
        <ecNumber evidence="7">2.10.1.1</ecNumber>
    </recommendedName>
</protein>
<dbReference type="NCBIfam" id="TIGR00177">
    <property type="entry name" value="molyb_syn"/>
    <property type="match status" value="1"/>
</dbReference>
<comment type="function">
    <text evidence="1 7">Catalyzes the insertion of molybdate into adenylated molybdopterin with the concomitant release of AMP.</text>
</comment>
<dbReference type="SUPFAM" id="SSF63882">
    <property type="entry name" value="MoeA N-terminal region -like"/>
    <property type="match status" value="1"/>
</dbReference>
<dbReference type="Gene3D" id="2.40.340.10">
    <property type="entry name" value="MoeA, C-terminal, domain IV"/>
    <property type="match status" value="1"/>
</dbReference>
<dbReference type="Proteomes" id="UP000503540">
    <property type="component" value="Chromosome"/>
</dbReference>
<evidence type="ECO:0000313" key="11">
    <source>
        <dbReference type="Proteomes" id="UP000503540"/>
    </source>
</evidence>
<keyword evidence="4 7" id="KW-0500">Molybdenum</keyword>
<sequence length="454" mass="46725">MTGRLRTTGCAHRQNRFRSRLRRAVASSEGPVGPARRGPAHVYADRMTSRPVTSPARSVDDYRDSIERLLRPLAARAVRSAAVPEALGRQLATDVRSPIDLPVFRNSAMDGYAVRAASVVVAPVTLPVAGVVAAGAAGQTPLPAGAAMKVMTGAPIPPGADCVVPVEDVRAEGDSIVVERGRAAGEFVREAGADVRTGELLVRAGTALAPRHIAALAAVGLAEVPVFQPIRAAVITTGDELVPAATPLRPGQIYNSNGIALAAALIANGVEVVSVEHSTDDPGVFRRLLSAATSSADIVFTSGGVSKGDFEVVKDVLAPLGGQFGSVAMQPGGPQGLTVVDGVAVLSFPGNPVSTMVSFEVLARPILRALAGLPPVPGHELPLRNAIRSPEGRRQFLRGTLERGGPHADPVAVAVASGPGSHLVAGMAWADVLIDVPAEVTSLPIGATVRVWTL</sequence>
<dbReference type="Gene3D" id="3.90.105.10">
    <property type="entry name" value="Molybdopterin biosynthesis moea protein, domain 2"/>
    <property type="match status" value="1"/>
</dbReference>
<reference evidence="10 11" key="1">
    <citation type="journal article" date="2019" name="ACS Chem. Biol.">
        <title>Identification and Mobilization of a Cryptic Antibiotic Biosynthesis Gene Locus from a Human-Pathogenic Nocardia Isolate.</title>
        <authorList>
            <person name="Herisse M."/>
            <person name="Ishida K."/>
            <person name="Porter J.L."/>
            <person name="Howden B."/>
            <person name="Hertweck C."/>
            <person name="Stinear T.P."/>
            <person name="Pidot S.J."/>
        </authorList>
    </citation>
    <scope>NUCLEOTIDE SEQUENCE [LARGE SCALE GENOMIC DNA]</scope>
    <source>
        <strain evidence="10 11">AUSMDU00012717</strain>
    </source>
</reference>
<dbReference type="InterPro" id="IPR005110">
    <property type="entry name" value="MoeA_linker/N"/>
</dbReference>
<comment type="similarity">
    <text evidence="3 7">Belongs to the MoeA family.</text>
</comment>
<feature type="region of interest" description="Disordered" evidence="8">
    <location>
        <begin position="21"/>
        <end position="40"/>
    </location>
</feature>
<dbReference type="NCBIfam" id="NF045515">
    <property type="entry name" value="Glp_gephyrin"/>
    <property type="match status" value="1"/>
</dbReference>
<evidence type="ECO:0000313" key="10">
    <source>
        <dbReference type="EMBL" id="QIS14838.1"/>
    </source>
</evidence>
<evidence type="ECO:0000256" key="4">
    <source>
        <dbReference type="ARBA" id="ARBA00022505"/>
    </source>
</evidence>
<dbReference type="SUPFAM" id="SSF63867">
    <property type="entry name" value="MoeA C-terminal domain-like"/>
    <property type="match status" value="1"/>
</dbReference>
<dbReference type="InterPro" id="IPR038987">
    <property type="entry name" value="MoeA-like"/>
</dbReference>
<dbReference type="CDD" id="cd00887">
    <property type="entry name" value="MoeA"/>
    <property type="match status" value="1"/>
</dbReference>
<dbReference type="UniPathway" id="UPA00344"/>
<dbReference type="EMBL" id="CP046172">
    <property type="protein sequence ID" value="QIS14838.1"/>
    <property type="molecule type" value="Genomic_DNA"/>
</dbReference>
<dbReference type="Pfam" id="PF03453">
    <property type="entry name" value="MoeA_N"/>
    <property type="match status" value="1"/>
</dbReference>
<dbReference type="GO" id="GO:0061599">
    <property type="term" value="F:molybdopterin molybdotransferase activity"/>
    <property type="evidence" value="ECO:0007669"/>
    <property type="project" value="UniProtKB-UniRule"/>
</dbReference>
<dbReference type="InterPro" id="IPR005111">
    <property type="entry name" value="MoeA_C_domain_IV"/>
</dbReference>
<evidence type="ECO:0000256" key="8">
    <source>
        <dbReference type="SAM" id="MobiDB-lite"/>
    </source>
</evidence>
<keyword evidence="7 10" id="KW-0808">Transferase</keyword>
<gene>
    <name evidence="10" type="ORF">F5544_35030</name>
</gene>
<comment type="pathway">
    <text evidence="2 7">Cofactor biosynthesis; molybdopterin biosynthesis.</text>
</comment>
<proteinExistence type="inferred from homology"/>
<evidence type="ECO:0000256" key="1">
    <source>
        <dbReference type="ARBA" id="ARBA00002901"/>
    </source>
</evidence>
<dbReference type="AlphaFoldDB" id="A0A6G9YNR8"/>
<evidence type="ECO:0000256" key="6">
    <source>
        <dbReference type="ARBA" id="ARBA00047317"/>
    </source>
</evidence>
<dbReference type="PANTHER" id="PTHR10192">
    <property type="entry name" value="MOLYBDOPTERIN BIOSYNTHESIS PROTEIN"/>
    <property type="match status" value="1"/>
</dbReference>
<dbReference type="SMART" id="SM00852">
    <property type="entry name" value="MoCF_biosynth"/>
    <property type="match status" value="1"/>
</dbReference>
<dbReference type="Pfam" id="PF00994">
    <property type="entry name" value="MoCF_biosynth"/>
    <property type="match status" value="1"/>
</dbReference>
<dbReference type="GO" id="GO:0046872">
    <property type="term" value="F:metal ion binding"/>
    <property type="evidence" value="ECO:0007669"/>
    <property type="project" value="UniProtKB-UniRule"/>
</dbReference>
<keyword evidence="11" id="KW-1185">Reference proteome</keyword>
<dbReference type="SUPFAM" id="SSF53218">
    <property type="entry name" value="Molybdenum cofactor biosynthesis proteins"/>
    <property type="match status" value="1"/>
</dbReference>
<keyword evidence="5 7" id="KW-0501">Molybdenum cofactor biosynthesis</keyword>
<dbReference type="KEGG" id="nah:F5544_35030"/>
<dbReference type="PANTHER" id="PTHR10192:SF5">
    <property type="entry name" value="GEPHYRIN"/>
    <property type="match status" value="1"/>
</dbReference>
<comment type="catalytic activity">
    <reaction evidence="6">
        <text>adenylyl-molybdopterin + molybdate = Mo-molybdopterin + AMP + H(+)</text>
        <dbReference type="Rhea" id="RHEA:35047"/>
        <dbReference type="ChEBI" id="CHEBI:15378"/>
        <dbReference type="ChEBI" id="CHEBI:36264"/>
        <dbReference type="ChEBI" id="CHEBI:62727"/>
        <dbReference type="ChEBI" id="CHEBI:71302"/>
        <dbReference type="ChEBI" id="CHEBI:456215"/>
        <dbReference type="EC" id="2.10.1.1"/>
    </reaction>
</comment>
<evidence type="ECO:0000256" key="3">
    <source>
        <dbReference type="ARBA" id="ARBA00010763"/>
    </source>
</evidence>
<dbReference type="GO" id="GO:0005829">
    <property type="term" value="C:cytosol"/>
    <property type="evidence" value="ECO:0007669"/>
    <property type="project" value="TreeGrafter"/>
</dbReference>
<dbReference type="InterPro" id="IPR036425">
    <property type="entry name" value="MoaB/Mog-like_dom_sf"/>
</dbReference>
<dbReference type="InterPro" id="IPR036135">
    <property type="entry name" value="MoeA_linker/N_sf"/>
</dbReference>
<keyword evidence="7" id="KW-0460">Magnesium</keyword>
<dbReference type="Gene3D" id="3.40.980.10">
    <property type="entry name" value="MoaB/Mog-like domain"/>
    <property type="match status" value="1"/>
</dbReference>
<evidence type="ECO:0000259" key="9">
    <source>
        <dbReference type="SMART" id="SM00852"/>
    </source>
</evidence>
<evidence type="ECO:0000256" key="5">
    <source>
        <dbReference type="ARBA" id="ARBA00023150"/>
    </source>
</evidence>
<dbReference type="GO" id="GO:0006777">
    <property type="term" value="P:Mo-molybdopterin cofactor biosynthetic process"/>
    <property type="evidence" value="ECO:0007669"/>
    <property type="project" value="UniProtKB-UniRule"/>
</dbReference>
<dbReference type="InterPro" id="IPR001453">
    <property type="entry name" value="MoaB/Mog_dom"/>
</dbReference>
<organism evidence="10 11">
    <name type="scientific">Nocardia arthritidis</name>
    <dbReference type="NCBI Taxonomy" id="228602"/>
    <lineage>
        <taxon>Bacteria</taxon>
        <taxon>Bacillati</taxon>
        <taxon>Actinomycetota</taxon>
        <taxon>Actinomycetes</taxon>
        <taxon>Mycobacteriales</taxon>
        <taxon>Nocardiaceae</taxon>
        <taxon>Nocardia</taxon>
    </lineage>
</organism>
<evidence type="ECO:0000256" key="7">
    <source>
        <dbReference type="RuleBase" id="RU365090"/>
    </source>
</evidence>
<dbReference type="Gene3D" id="2.170.190.11">
    <property type="entry name" value="Molybdopterin biosynthesis moea protein, domain 3"/>
    <property type="match status" value="1"/>
</dbReference>
<dbReference type="EC" id="2.10.1.1" evidence="7"/>
<comment type="cofactor">
    <cofactor evidence="7">
        <name>Mg(2+)</name>
        <dbReference type="ChEBI" id="CHEBI:18420"/>
    </cofactor>
</comment>
<dbReference type="Pfam" id="PF03454">
    <property type="entry name" value="MoeA_C"/>
    <property type="match status" value="1"/>
</dbReference>
<feature type="domain" description="MoaB/Mog" evidence="9">
    <location>
        <begin position="233"/>
        <end position="369"/>
    </location>
</feature>